<dbReference type="AlphaFoldDB" id="A0A0C2IFY2"/>
<evidence type="ECO:0000313" key="1">
    <source>
        <dbReference type="EMBL" id="KII64214.1"/>
    </source>
</evidence>
<dbReference type="Proteomes" id="UP000031668">
    <property type="component" value="Unassembled WGS sequence"/>
</dbReference>
<accession>A0A0C2IFY2</accession>
<comment type="caution">
    <text evidence="1">The sequence shown here is derived from an EMBL/GenBank/DDBJ whole genome shotgun (WGS) entry which is preliminary data.</text>
</comment>
<proteinExistence type="predicted"/>
<sequence>MSGLINGSKNRIQIDSIDKLVYLCGIFSVNLTMYLTKVESKRFKITNNKKQMLFIIYFTLVALPNFHRNKYLWLKSILIDLHDSLAQYFKKSSINDIPIENQLLILQCYIKFPTPEQFQPSDCNRVLEPILESLVTNPCY</sequence>
<organism evidence="1 2">
    <name type="scientific">Thelohanellus kitauei</name>
    <name type="common">Myxosporean</name>
    <dbReference type="NCBI Taxonomy" id="669202"/>
    <lineage>
        <taxon>Eukaryota</taxon>
        <taxon>Metazoa</taxon>
        <taxon>Cnidaria</taxon>
        <taxon>Myxozoa</taxon>
        <taxon>Myxosporea</taxon>
        <taxon>Bivalvulida</taxon>
        <taxon>Platysporina</taxon>
        <taxon>Myxobolidae</taxon>
        <taxon>Thelohanellus</taxon>
    </lineage>
</organism>
<keyword evidence="2" id="KW-1185">Reference proteome</keyword>
<dbReference type="EMBL" id="JWZT01004390">
    <property type="protein sequence ID" value="KII64214.1"/>
    <property type="molecule type" value="Genomic_DNA"/>
</dbReference>
<gene>
    <name evidence="1" type="ORF">RF11_06546</name>
</gene>
<evidence type="ECO:0000313" key="2">
    <source>
        <dbReference type="Proteomes" id="UP000031668"/>
    </source>
</evidence>
<name>A0A0C2IFY2_THEKT</name>
<protein>
    <submittedName>
        <fullName evidence="1">Uncharacterized protein</fullName>
    </submittedName>
</protein>
<reference evidence="1 2" key="1">
    <citation type="journal article" date="2014" name="Genome Biol. Evol.">
        <title>The genome of the myxosporean Thelohanellus kitauei shows adaptations to nutrient acquisition within its fish host.</title>
        <authorList>
            <person name="Yang Y."/>
            <person name="Xiong J."/>
            <person name="Zhou Z."/>
            <person name="Huo F."/>
            <person name="Miao W."/>
            <person name="Ran C."/>
            <person name="Liu Y."/>
            <person name="Zhang J."/>
            <person name="Feng J."/>
            <person name="Wang M."/>
            <person name="Wang M."/>
            <person name="Wang L."/>
            <person name="Yao B."/>
        </authorList>
    </citation>
    <scope>NUCLEOTIDE SEQUENCE [LARGE SCALE GENOMIC DNA]</scope>
    <source>
        <strain evidence="1">Wuqing</strain>
    </source>
</reference>